<dbReference type="InterPro" id="IPR014710">
    <property type="entry name" value="RmlC-like_jellyroll"/>
</dbReference>
<dbReference type="SUPFAM" id="SSF51182">
    <property type="entry name" value="RmlC-like cupins"/>
    <property type="match status" value="1"/>
</dbReference>
<dbReference type="Proteomes" id="UP001499863">
    <property type="component" value="Unassembled WGS sequence"/>
</dbReference>
<reference evidence="3 4" key="1">
    <citation type="journal article" date="2019" name="Int. J. Syst. Evol. Microbiol.">
        <title>The Global Catalogue of Microorganisms (GCM) 10K type strain sequencing project: providing services to taxonomists for standard genome sequencing and annotation.</title>
        <authorList>
            <consortium name="The Broad Institute Genomics Platform"/>
            <consortium name="The Broad Institute Genome Sequencing Center for Infectious Disease"/>
            <person name="Wu L."/>
            <person name="Ma J."/>
        </authorList>
    </citation>
    <scope>NUCLEOTIDE SEQUENCE [LARGE SCALE GENOMIC DNA]</scope>
    <source>
        <strain evidence="3 4">JCM 12393</strain>
    </source>
</reference>
<evidence type="ECO:0000313" key="3">
    <source>
        <dbReference type="EMBL" id="GAA1403667.1"/>
    </source>
</evidence>
<gene>
    <name evidence="3" type="ORF">GCM10009639_48780</name>
</gene>
<dbReference type="PANTHER" id="PTHR21047">
    <property type="entry name" value="DTDP-6-DEOXY-D-GLUCOSE-3,5 EPIMERASE"/>
    <property type="match status" value="1"/>
</dbReference>
<dbReference type="Pfam" id="PF00908">
    <property type="entry name" value="dTDP_sugar_isom"/>
    <property type="match status" value="1"/>
</dbReference>
<dbReference type="InterPro" id="IPR000888">
    <property type="entry name" value="RmlC-like"/>
</dbReference>
<evidence type="ECO:0000313" key="4">
    <source>
        <dbReference type="Proteomes" id="UP001499863"/>
    </source>
</evidence>
<dbReference type="Gene3D" id="2.60.120.10">
    <property type="entry name" value="Jelly Rolls"/>
    <property type="match status" value="1"/>
</dbReference>
<sequence length="209" mass="22413">MEIKEMAIAGAFRIIPDKLRDRRGCFFEAFRTEELARATGFPFRVRQGNVSVSRRGVIRGVHGTRTGSGEAKLISCVRGAVLDVVVDLRVGSPTFGAFDTTPLTADSGELVFLVDGLGHAYQTLAEDTTINYLCAEQFVPGSQIDVNPLDPGLALPWTLDEEPIISDKDRAAPALREAAAAGILPHYTGPLAAPAAPAGENRRGRNLDL</sequence>
<name>A0ABN1YC40_9ACTN</name>
<dbReference type="EMBL" id="BAAAKJ010000260">
    <property type="protein sequence ID" value="GAA1403667.1"/>
    <property type="molecule type" value="Genomic_DNA"/>
</dbReference>
<evidence type="ECO:0000256" key="2">
    <source>
        <dbReference type="ARBA" id="ARBA00023235"/>
    </source>
</evidence>
<organism evidence="3 4">
    <name type="scientific">Kitasatospora putterlickiae</name>
    <dbReference type="NCBI Taxonomy" id="221725"/>
    <lineage>
        <taxon>Bacteria</taxon>
        <taxon>Bacillati</taxon>
        <taxon>Actinomycetota</taxon>
        <taxon>Actinomycetes</taxon>
        <taxon>Kitasatosporales</taxon>
        <taxon>Streptomycetaceae</taxon>
        <taxon>Kitasatospora</taxon>
    </lineage>
</organism>
<evidence type="ECO:0000256" key="1">
    <source>
        <dbReference type="ARBA" id="ARBA00010154"/>
    </source>
</evidence>
<dbReference type="InterPro" id="IPR011051">
    <property type="entry name" value="RmlC_Cupin_sf"/>
</dbReference>
<comment type="caution">
    <text evidence="3">The sequence shown here is derived from an EMBL/GenBank/DDBJ whole genome shotgun (WGS) entry which is preliminary data.</text>
</comment>
<protein>
    <submittedName>
        <fullName evidence="3">dTDP-4-dehydrorhamnose 3,5-epimerase family protein</fullName>
    </submittedName>
</protein>
<accession>A0ABN1YC40</accession>
<proteinExistence type="inferred from homology"/>
<dbReference type="CDD" id="cd00438">
    <property type="entry name" value="cupin_RmlC"/>
    <property type="match status" value="1"/>
</dbReference>
<comment type="similarity">
    <text evidence="1">Belongs to the dTDP-4-dehydrorhamnose 3,5-epimerase family.</text>
</comment>
<dbReference type="PANTHER" id="PTHR21047:SF2">
    <property type="entry name" value="THYMIDINE DIPHOSPHO-4-KETO-RHAMNOSE 3,5-EPIMERASE"/>
    <property type="match status" value="1"/>
</dbReference>
<keyword evidence="2" id="KW-0413">Isomerase</keyword>
<keyword evidence="4" id="KW-1185">Reference proteome</keyword>
<dbReference type="RefSeq" id="WP_344339377.1">
    <property type="nucleotide sequence ID" value="NZ_BAAAKJ010000260.1"/>
</dbReference>